<reference evidence="9" key="1">
    <citation type="journal article" date="2014" name="Proc. Natl. Acad. Sci. U.S.A.">
        <title>Extensive sampling of basidiomycete genomes demonstrates inadequacy of the white-rot/brown-rot paradigm for wood decay fungi.</title>
        <authorList>
            <person name="Riley R."/>
            <person name="Salamov A.A."/>
            <person name="Brown D.W."/>
            <person name="Nagy L.G."/>
            <person name="Floudas D."/>
            <person name="Held B.W."/>
            <person name="Levasseur A."/>
            <person name="Lombard V."/>
            <person name="Morin E."/>
            <person name="Otillar R."/>
            <person name="Lindquist E.A."/>
            <person name="Sun H."/>
            <person name="LaButti K.M."/>
            <person name="Schmutz J."/>
            <person name="Jabbour D."/>
            <person name="Luo H."/>
            <person name="Baker S.E."/>
            <person name="Pisabarro A.G."/>
            <person name="Walton J.D."/>
            <person name="Blanchette R.A."/>
            <person name="Henrissat B."/>
            <person name="Martin F."/>
            <person name="Cullen D."/>
            <person name="Hibbett D.S."/>
            <person name="Grigoriev I.V."/>
        </authorList>
    </citation>
    <scope>NUCLEOTIDE SEQUENCE [LARGE SCALE GENOMIC DNA]</scope>
    <source>
        <strain evidence="9">FD-172 SS1</strain>
    </source>
</reference>
<accession>A0A067M657</accession>
<name>A0A067M657_BOTB1</name>
<dbReference type="PRINTS" id="PR00625">
    <property type="entry name" value="JDOMAIN"/>
</dbReference>
<dbReference type="HOGENOM" id="CLU_045732_0_1_1"/>
<sequence>MAEEEQASAYEVLAVEAEATEADIRRAYRQRSLKVHPDRHPNNPDAAQKFHELTEAYNLLLDPIRRSALDAQIKIKNARKLRFAAFDSKRKNLQEELEERERAFKKARGEKDDDERKKAQELERIKEEGRRMMREREEALLREQKEKEKQAGESSGARVGGGATSDAPPEGLLDTTIRLKYSLSEVPHLTTSSALAALLSSFGPIDSDSIVLSLKTPKPSKKPERSKAKPSTALVPLKNVGDAFAAVLASGRKERGLEGIEVSWAGGEEPEIVKWLKRNGKLGMRKSDGPAAPQASARLFSTSASPATPSSSTFSSFPESLPTHPPPIPQTAPKLGNGLDFESLTLMRLRQAEREKLEREIRAQEADE</sequence>
<evidence type="ECO:0000256" key="6">
    <source>
        <dbReference type="SAM" id="MobiDB-lite"/>
    </source>
</evidence>
<keyword evidence="5" id="KW-0539">Nucleus</keyword>
<dbReference type="EMBL" id="KL198110">
    <property type="protein sequence ID" value="KDQ07312.1"/>
    <property type="molecule type" value="Genomic_DNA"/>
</dbReference>
<dbReference type="AlphaFoldDB" id="A0A067M657"/>
<dbReference type="GO" id="GO:0005737">
    <property type="term" value="C:cytoplasm"/>
    <property type="evidence" value="ECO:0007669"/>
    <property type="project" value="UniProtKB-SubCell"/>
</dbReference>
<dbReference type="GO" id="GO:0000390">
    <property type="term" value="P:spliceosomal complex disassembly"/>
    <property type="evidence" value="ECO:0007669"/>
    <property type="project" value="TreeGrafter"/>
</dbReference>
<dbReference type="OrthoDB" id="376357at2759"/>
<comment type="subcellular location">
    <subcellularLocation>
        <location evidence="2">Cytoplasm</location>
    </subcellularLocation>
    <subcellularLocation>
        <location evidence="1">Nucleus</location>
    </subcellularLocation>
</comment>
<dbReference type="InterPro" id="IPR052094">
    <property type="entry name" value="Pre-mRNA-splicing_ERAD"/>
</dbReference>
<evidence type="ECO:0000256" key="4">
    <source>
        <dbReference type="ARBA" id="ARBA00023186"/>
    </source>
</evidence>
<dbReference type="Pfam" id="PF00226">
    <property type="entry name" value="DnaJ"/>
    <property type="match status" value="1"/>
</dbReference>
<dbReference type="SUPFAM" id="SSF46565">
    <property type="entry name" value="Chaperone J-domain"/>
    <property type="match status" value="1"/>
</dbReference>
<feature type="domain" description="J" evidence="7">
    <location>
        <begin position="8"/>
        <end position="73"/>
    </location>
</feature>
<feature type="compositionally biased region" description="Basic and acidic residues" evidence="6">
    <location>
        <begin position="142"/>
        <end position="151"/>
    </location>
</feature>
<dbReference type="PROSITE" id="PS50076">
    <property type="entry name" value="DNAJ_2"/>
    <property type="match status" value="1"/>
</dbReference>
<evidence type="ECO:0000256" key="3">
    <source>
        <dbReference type="ARBA" id="ARBA00022490"/>
    </source>
</evidence>
<evidence type="ECO:0000313" key="9">
    <source>
        <dbReference type="Proteomes" id="UP000027195"/>
    </source>
</evidence>
<keyword evidence="9" id="KW-1185">Reference proteome</keyword>
<dbReference type="PANTHER" id="PTHR44313:SF1">
    <property type="entry name" value="DNAJ HOMOLOG SUBFAMILY C MEMBER 17"/>
    <property type="match status" value="1"/>
</dbReference>
<proteinExistence type="predicted"/>
<feature type="region of interest" description="Disordered" evidence="6">
    <location>
        <begin position="103"/>
        <end position="130"/>
    </location>
</feature>
<dbReference type="InterPro" id="IPR001623">
    <property type="entry name" value="DnaJ_domain"/>
</dbReference>
<keyword evidence="4" id="KW-0143">Chaperone</keyword>
<dbReference type="SMART" id="SM00271">
    <property type="entry name" value="DnaJ"/>
    <property type="match status" value="1"/>
</dbReference>
<evidence type="ECO:0000259" key="7">
    <source>
        <dbReference type="PROSITE" id="PS50076"/>
    </source>
</evidence>
<dbReference type="InterPro" id="IPR036869">
    <property type="entry name" value="J_dom_sf"/>
</dbReference>
<dbReference type="GO" id="GO:0005681">
    <property type="term" value="C:spliceosomal complex"/>
    <property type="evidence" value="ECO:0007669"/>
    <property type="project" value="TreeGrafter"/>
</dbReference>
<dbReference type="InParanoid" id="A0A067M657"/>
<feature type="region of interest" description="Disordered" evidence="6">
    <location>
        <begin position="142"/>
        <end position="171"/>
    </location>
</feature>
<evidence type="ECO:0000256" key="5">
    <source>
        <dbReference type="ARBA" id="ARBA00023242"/>
    </source>
</evidence>
<organism evidence="8 9">
    <name type="scientific">Botryobasidium botryosum (strain FD-172 SS1)</name>
    <dbReference type="NCBI Taxonomy" id="930990"/>
    <lineage>
        <taxon>Eukaryota</taxon>
        <taxon>Fungi</taxon>
        <taxon>Dikarya</taxon>
        <taxon>Basidiomycota</taxon>
        <taxon>Agaricomycotina</taxon>
        <taxon>Agaricomycetes</taxon>
        <taxon>Cantharellales</taxon>
        <taxon>Botryobasidiaceae</taxon>
        <taxon>Botryobasidium</taxon>
    </lineage>
</organism>
<dbReference type="Gene3D" id="1.10.287.110">
    <property type="entry name" value="DnaJ domain"/>
    <property type="match status" value="1"/>
</dbReference>
<gene>
    <name evidence="8" type="ORF">BOTBODRAFT_60080</name>
</gene>
<dbReference type="Proteomes" id="UP000027195">
    <property type="component" value="Unassembled WGS sequence"/>
</dbReference>
<evidence type="ECO:0000313" key="8">
    <source>
        <dbReference type="EMBL" id="KDQ07312.1"/>
    </source>
</evidence>
<evidence type="ECO:0000256" key="1">
    <source>
        <dbReference type="ARBA" id="ARBA00004123"/>
    </source>
</evidence>
<feature type="region of interest" description="Disordered" evidence="6">
    <location>
        <begin position="214"/>
        <end position="233"/>
    </location>
</feature>
<keyword evidence="3" id="KW-0963">Cytoplasm</keyword>
<feature type="region of interest" description="Disordered" evidence="6">
    <location>
        <begin position="282"/>
        <end position="339"/>
    </location>
</feature>
<dbReference type="STRING" id="930990.A0A067M657"/>
<feature type="compositionally biased region" description="Low complexity" evidence="6">
    <location>
        <begin position="300"/>
        <end position="318"/>
    </location>
</feature>
<dbReference type="PANTHER" id="PTHR44313">
    <property type="entry name" value="DNAJ HOMOLOG SUBFAMILY C MEMBER 17"/>
    <property type="match status" value="1"/>
</dbReference>
<evidence type="ECO:0000256" key="2">
    <source>
        <dbReference type="ARBA" id="ARBA00004496"/>
    </source>
</evidence>
<protein>
    <recommendedName>
        <fullName evidence="7">J domain-containing protein</fullName>
    </recommendedName>
</protein>
<dbReference type="CDD" id="cd06257">
    <property type="entry name" value="DnaJ"/>
    <property type="match status" value="1"/>
</dbReference>